<evidence type="ECO:0000256" key="1">
    <source>
        <dbReference type="SAM" id="MobiDB-lite"/>
    </source>
</evidence>
<gene>
    <name evidence="3" type="primary">LOC108826724</name>
</gene>
<dbReference type="RefSeq" id="XP_056849919.1">
    <property type="nucleotide sequence ID" value="XM_056993939.1"/>
</dbReference>
<organism evidence="2 3">
    <name type="scientific">Raphanus sativus</name>
    <name type="common">Radish</name>
    <name type="synonym">Raphanus raphanistrum var. sativus</name>
    <dbReference type="NCBI Taxonomy" id="3726"/>
    <lineage>
        <taxon>Eukaryota</taxon>
        <taxon>Viridiplantae</taxon>
        <taxon>Streptophyta</taxon>
        <taxon>Embryophyta</taxon>
        <taxon>Tracheophyta</taxon>
        <taxon>Spermatophyta</taxon>
        <taxon>Magnoliopsida</taxon>
        <taxon>eudicotyledons</taxon>
        <taxon>Gunneridae</taxon>
        <taxon>Pentapetalae</taxon>
        <taxon>rosids</taxon>
        <taxon>malvids</taxon>
        <taxon>Brassicales</taxon>
        <taxon>Brassicaceae</taxon>
        <taxon>Brassiceae</taxon>
        <taxon>Raphanus</taxon>
    </lineage>
</organism>
<protein>
    <submittedName>
        <fullName evidence="3">Uncharacterized protein LOC108826724</fullName>
    </submittedName>
</protein>
<feature type="region of interest" description="Disordered" evidence="1">
    <location>
        <begin position="376"/>
        <end position="440"/>
    </location>
</feature>
<dbReference type="AlphaFoldDB" id="A0A9W3CEF8"/>
<sequence length="440" mass="48373">MGRLVRLVLGLWSKSPSGEWTFKETPNSTTEGIILHNTETVEGLVEMIRITLNLGILTPVALTYQLPDWFLNSDARTTPPCNLLTNKDVELLTSVLDYIPDPLLYVTSGPELVAKYQFFCRTPFSIDDKHYLQEGITEEQHRQAIIDLVGGHPIVCSKHMLEIMFNEPQLLLVFRVSLKIEKVYGLENDDDDIEDLGGNHLMNGDDVISLRETLPFSPDPLNTIAPTDQVLYGEPVNSEDVHNTMAYHEATAMVQDHSTLVVEPMNLWDEPSDEEAYWDAMAYELFVAPSQQAVDGSIGLPLTQNRRICAPQPPPIIVVDDDSEGSYTGSFNDLNNMENNSALPPPDDVVLISMGVENIGRQVSLIGESSAEMAIISNGNNGQNDNGFNPPFQAGETEPSLDLTLGLGMGNSCDEQTNDKKGEDSFDEAEDGSGGFGPLS</sequence>
<dbReference type="KEGG" id="rsz:108826724"/>
<dbReference type="OrthoDB" id="1040289at2759"/>
<evidence type="ECO:0000313" key="2">
    <source>
        <dbReference type="Proteomes" id="UP000504610"/>
    </source>
</evidence>
<feature type="compositionally biased region" description="Low complexity" evidence="1">
    <location>
        <begin position="378"/>
        <end position="389"/>
    </location>
</feature>
<accession>A0A9W3CEF8</accession>
<dbReference type="GeneID" id="108826724"/>
<name>A0A9W3CEF8_RAPSA</name>
<proteinExistence type="predicted"/>
<reference evidence="2" key="1">
    <citation type="journal article" date="2019" name="Database">
        <title>The radish genome database (RadishGD): an integrated information resource for radish genomics.</title>
        <authorList>
            <person name="Yu H.J."/>
            <person name="Baek S."/>
            <person name="Lee Y.J."/>
            <person name="Cho A."/>
            <person name="Mun J.H."/>
        </authorList>
    </citation>
    <scope>NUCLEOTIDE SEQUENCE [LARGE SCALE GENOMIC DNA]</scope>
    <source>
        <strain evidence="2">cv. WK10039</strain>
    </source>
</reference>
<dbReference type="Proteomes" id="UP000504610">
    <property type="component" value="Chromosome 9"/>
</dbReference>
<reference evidence="3" key="2">
    <citation type="submission" date="2025-08" db="UniProtKB">
        <authorList>
            <consortium name="RefSeq"/>
        </authorList>
    </citation>
    <scope>IDENTIFICATION</scope>
    <source>
        <tissue evidence="3">Leaf</tissue>
    </source>
</reference>
<evidence type="ECO:0000313" key="3">
    <source>
        <dbReference type="RefSeq" id="XP_056849919.1"/>
    </source>
</evidence>
<keyword evidence="2" id="KW-1185">Reference proteome</keyword>